<accession>A0ABT6ATW5</accession>
<dbReference type="InterPro" id="IPR015422">
    <property type="entry name" value="PyrdxlP-dep_Trfase_small"/>
</dbReference>
<organism evidence="6 7">
    <name type="scientific">Cupriavidus basilensis</name>
    <dbReference type="NCBI Taxonomy" id="68895"/>
    <lineage>
        <taxon>Bacteria</taxon>
        <taxon>Pseudomonadati</taxon>
        <taxon>Pseudomonadota</taxon>
        <taxon>Betaproteobacteria</taxon>
        <taxon>Burkholderiales</taxon>
        <taxon>Burkholderiaceae</taxon>
        <taxon>Cupriavidus</taxon>
    </lineage>
</organism>
<evidence type="ECO:0000256" key="1">
    <source>
        <dbReference type="ARBA" id="ARBA00001933"/>
    </source>
</evidence>
<evidence type="ECO:0000313" key="6">
    <source>
        <dbReference type="EMBL" id="MDF3835707.1"/>
    </source>
</evidence>
<dbReference type="InterPro" id="IPR001597">
    <property type="entry name" value="ArAA_b-elim_lyase/Thr_aldolase"/>
</dbReference>
<dbReference type="Proteomes" id="UP001216674">
    <property type="component" value="Unassembled WGS sequence"/>
</dbReference>
<comment type="similarity">
    <text evidence="2">Belongs to the threonine aldolase family.</text>
</comment>
<dbReference type="InterPro" id="IPR015421">
    <property type="entry name" value="PyrdxlP-dep_Trfase_major"/>
</dbReference>
<dbReference type="EMBL" id="JARJLM010000378">
    <property type="protein sequence ID" value="MDF3835707.1"/>
    <property type="molecule type" value="Genomic_DNA"/>
</dbReference>
<dbReference type="Gene3D" id="3.90.1150.10">
    <property type="entry name" value="Aspartate Aminotransferase, domain 1"/>
    <property type="match status" value="1"/>
</dbReference>
<evidence type="ECO:0000313" key="7">
    <source>
        <dbReference type="Proteomes" id="UP001216674"/>
    </source>
</evidence>
<evidence type="ECO:0000259" key="5">
    <source>
        <dbReference type="Pfam" id="PF01212"/>
    </source>
</evidence>
<protein>
    <submittedName>
        <fullName evidence="6">Beta-eliminating lyase-related protein</fullName>
    </submittedName>
</protein>
<proteinExistence type="inferred from homology"/>
<comment type="caution">
    <text evidence="6">The sequence shown here is derived from an EMBL/GenBank/DDBJ whole genome shotgun (WGS) entry which is preliminary data.</text>
</comment>
<dbReference type="InterPro" id="IPR015424">
    <property type="entry name" value="PyrdxlP-dep_Trfase"/>
</dbReference>
<name>A0ABT6ATW5_9BURK</name>
<dbReference type="PANTHER" id="PTHR48097">
    <property type="entry name" value="L-THREONINE ALDOLASE-RELATED"/>
    <property type="match status" value="1"/>
</dbReference>
<comment type="cofactor">
    <cofactor evidence="1">
        <name>pyridoxal 5'-phosphate</name>
        <dbReference type="ChEBI" id="CHEBI:597326"/>
    </cofactor>
</comment>
<dbReference type="Pfam" id="PF01212">
    <property type="entry name" value="Beta_elim_lyase"/>
    <property type="match status" value="1"/>
</dbReference>
<reference evidence="6 7" key="1">
    <citation type="submission" date="2023-03" db="EMBL/GenBank/DDBJ databases">
        <title>Draft assemblies of triclosan tolerant bacteria isolated from returned activated sludge.</title>
        <authorList>
            <person name="Van Hamelsveld S."/>
        </authorList>
    </citation>
    <scope>NUCLEOTIDE SEQUENCE [LARGE SCALE GENOMIC DNA]</scope>
    <source>
        <strain evidence="6 7">GW210010_S58</strain>
    </source>
</reference>
<feature type="domain" description="Aromatic amino acid beta-eliminating lyase/threonine aldolase" evidence="5">
    <location>
        <begin position="20"/>
        <end position="299"/>
    </location>
</feature>
<gene>
    <name evidence="6" type="ORF">P3W85_22555</name>
</gene>
<dbReference type="PANTHER" id="PTHR48097:SF9">
    <property type="entry name" value="L-THREONINE ALDOLASE"/>
    <property type="match status" value="1"/>
</dbReference>
<keyword evidence="7" id="KW-1185">Reference proteome</keyword>
<evidence type="ECO:0000256" key="3">
    <source>
        <dbReference type="ARBA" id="ARBA00011881"/>
    </source>
</evidence>
<evidence type="ECO:0000256" key="2">
    <source>
        <dbReference type="ARBA" id="ARBA00006966"/>
    </source>
</evidence>
<keyword evidence="4" id="KW-0663">Pyridoxal phosphate</keyword>
<dbReference type="RefSeq" id="WP_276266417.1">
    <property type="nucleotide sequence ID" value="NZ_JARJLM010000378.1"/>
</dbReference>
<dbReference type="GO" id="GO:0016829">
    <property type="term" value="F:lyase activity"/>
    <property type="evidence" value="ECO:0007669"/>
    <property type="project" value="UniProtKB-KW"/>
</dbReference>
<sequence length="360" mass="38252">MVMRIIGLIDRQSGEPSMIDLRSDLMSWRPPAVAVAASLAASRPPAMAPGEDPYERKLYEVLSDELGVEAVLLMPTCTMANQIAIRVHLPEGGQLAAAPLAHILTVEARATALTRVGACPLPTDEGHPSPAVVDQFLQDRDRNIAALVWLENTHMLSAGSVIPVGWQSRIAAACREDGSALHLDGSRLWNAAAAQGLQMTDLTQGCDTVSISLNKAIGAPVGSVLAGSREAIDAAVRWRQTLGGEWRPIGTIAAAAIAALDDWRVRLETDLAMTASLVRGIANRLGEESVRPAPTNLIFLNRVGGDAPQFVEVLTRRGVQTTVVAANIVRLAIHSGVREREVAKIIEAVTATYAELEAAA</sequence>
<keyword evidence="6" id="KW-0456">Lyase</keyword>
<comment type="subunit">
    <text evidence="3">Homotetramer.</text>
</comment>
<dbReference type="SUPFAM" id="SSF53383">
    <property type="entry name" value="PLP-dependent transferases"/>
    <property type="match status" value="1"/>
</dbReference>
<dbReference type="Gene3D" id="3.40.640.10">
    <property type="entry name" value="Type I PLP-dependent aspartate aminotransferase-like (Major domain)"/>
    <property type="match status" value="1"/>
</dbReference>
<evidence type="ECO:0000256" key="4">
    <source>
        <dbReference type="ARBA" id="ARBA00022898"/>
    </source>
</evidence>